<gene>
    <name evidence="1" type="ORF">Fuma_04157</name>
</gene>
<organism evidence="1 2">
    <name type="scientific">Fuerstiella marisgermanici</name>
    <dbReference type="NCBI Taxonomy" id="1891926"/>
    <lineage>
        <taxon>Bacteria</taxon>
        <taxon>Pseudomonadati</taxon>
        <taxon>Planctomycetota</taxon>
        <taxon>Planctomycetia</taxon>
        <taxon>Planctomycetales</taxon>
        <taxon>Planctomycetaceae</taxon>
        <taxon>Fuerstiella</taxon>
    </lineage>
</organism>
<sequence>MRDDSGAVVQATQTAIMLNSQYRSGDSQSLAYSHLYQIEFTNDTTLKLTFSDHQVVVSGRRFGELDRRLQLQRVLQICDAGVVVAAGQGSFAAGDATYWGPVRVS</sequence>
<reference evidence="1 2" key="1">
    <citation type="journal article" date="2016" name="Front. Microbiol.">
        <title>Fuerstia marisgermanicae gen. nov., sp. nov., an Unusual Member of the Phylum Planctomycetes from the German Wadden Sea.</title>
        <authorList>
            <person name="Kohn T."/>
            <person name="Heuer A."/>
            <person name="Jogler M."/>
            <person name="Vollmers J."/>
            <person name="Boedeker C."/>
            <person name="Bunk B."/>
            <person name="Rast P."/>
            <person name="Borchert D."/>
            <person name="Glockner I."/>
            <person name="Freese H.M."/>
            <person name="Klenk H.P."/>
            <person name="Overmann J."/>
            <person name="Kaster A.K."/>
            <person name="Rohde M."/>
            <person name="Wiegand S."/>
            <person name="Jogler C."/>
        </authorList>
    </citation>
    <scope>NUCLEOTIDE SEQUENCE [LARGE SCALE GENOMIC DNA]</scope>
    <source>
        <strain evidence="1 2">NH11</strain>
    </source>
</reference>
<evidence type="ECO:0000313" key="1">
    <source>
        <dbReference type="EMBL" id="APZ94525.1"/>
    </source>
</evidence>
<proteinExistence type="predicted"/>
<dbReference type="KEGG" id="fmr:Fuma_04157"/>
<accession>A0A1P8WKD7</accession>
<evidence type="ECO:0000313" key="2">
    <source>
        <dbReference type="Proteomes" id="UP000187735"/>
    </source>
</evidence>
<protein>
    <submittedName>
        <fullName evidence="1">Uncharacterized protein</fullName>
    </submittedName>
</protein>
<dbReference type="STRING" id="1891926.Fuma_04157"/>
<dbReference type="Proteomes" id="UP000187735">
    <property type="component" value="Chromosome"/>
</dbReference>
<dbReference type="EMBL" id="CP017641">
    <property type="protein sequence ID" value="APZ94525.1"/>
    <property type="molecule type" value="Genomic_DNA"/>
</dbReference>
<name>A0A1P8WKD7_9PLAN</name>
<keyword evidence="2" id="KW-1185">Reference proteome</keyword>
<dbReference type="AlphaFoldDB" id="A0A1P8WKD7"/>